<gene>
    <name evidence="2" type="ORF">LSTR_LSTR012846</name>
    <name evidence="1" type="ORF">LSTR_LSTR013393</name>
</gene>
<evidence type="ECO:0000313" key="1">
    <source>
        <dbReference type="EMBL" id="RZF36800.1"/>
    </source>
</evidence>
<dbReference type="InParanoid" id="A0A482XSC4"/>
<evidence type="ECO:0000313" key="2">
    <source>
        <dbReference type="EMBL" id="RZF47831.1"/>
    </source>
</evidence>
<sequence>MKEKVSVSNGDWQRGNVGEEIAKRAGCERDKQETIYMEKENDPRREPWRMTSLVWASEQQLRSRNETIDDTRKA</sequence>
<dbReference type="EMBL" id="QKKF02025733">
    <property type="protein sequence ID" value="RZF36800.1"/>
    <property type="molecule type" value="Genomic_DNA"/>
</dbReference>
<reference evidence="2 3" key="1">
    <citation type="journal article" date="2017" name="Gigascience">
        <title>Genome sequence of the small brown planthopper, Laodelphax striatellus.</title>
        <authorList>
            <person name="Zhu J."/>
            <person name="Jiang F."/>
            <person name="Wang X."/>
            <person name="Yang P."/>
            <person name="Bao Y."/>
            <person name="Zhao W."/>
            <person name="Wang W."/>
            <person name="Lu H."/>
            <person name="Wang Q."/>
            <person name="Cui N."/>
            <person name="Li J."/>
            <person name="Chen X."/>
            <person name="Luo L."/>
            <person name="Yu J."/>
            <person name="Kang L."/>
            <person name="Cui F."/>
        </authorList>
    </citation>
    <scope>NUCLEOTIDE SEQUENCE [LARGE SCALE GENOMIC DNA]</scope>
    <source>
        <strain evidence="2">Lst14</strain>
        <tissue evidence="2">Whole body</tissue>
    </source>
</reference>
<proteinExistence type="predicted"/>
<protein>
    <submittedName>
        <fullName evidence="2">Uncharacterized protein</fullName>
    </submittedName>
</protein>
<accession>A0A482XSC4</accession>
<organism evidence="2 3">
    <name type="scientific">Laodelphax striatellus</name>
    <name type="common">Small brown planthopper</name>
    <name type="synonym">Delphax striatella</name>
    <dbReference type="NCBI Taxonomy" id="195883"/>
    <lineage>
        <taxon>Eukaryota</taxon>
        <taxon>Metazoa</taxon>
        <taxon>Ecdysozoa</taxon>
        <taxon>Arthropoda</taxon>
        <taxon>Hexapoda</taxon>
        <taxon>Insecta</taxon>
        <taxon>Pterygota</taxon>
        <taxon>Neoptera</taxon>
        <taxon>Paraneoptera</taxon>
        <taxon>Hemiptera</taxon>
        <taxon>Auchenorrhyncha</taxon>
        <taxon>Fulgoroidea</taxon>
        <taxon>Delphacidae</taxon>
        <taxon>Criomorphinae</taxon>
        <taxon>Laodelphax</taxon>
    </lineage>
</organism>
<name>A0A482XSC4_LAOST</name>
<comment type="caution">
    <text evidence="2">The sequence shown here is derived from an EMBL/GenBank/DDBJ whole genome shotgun (WGS) entry which is preliminary data.</text>
</comment>
<reference evidence="2" key="2">
    <citation type="submission" date="2019-02" db="EMBL/GenBank/DDBJ databases">
        <authorList>
            <person name="Zhu J."/>
            <person name="Jiang F."/>
            <person name="Wang X."/>
            <person name="Yang P."/>
            <person name="Bao Y."/>
            <person name="Zhao W."/>
            <person name="Wang W."/>
            <person name="Lu H."/>
            <person name="Wang Q."/>
            <person name="Cui N."/>
            <person name="Li J."/>
            <person name="Chen X."/>
            <person name="Luo L."/>
            <person name="Yu J."/>
            <person name="Kang L."/>
            <person name="Cui F."/>
        </authorList>
    </citation>
    <scope>NUCLEOTIDE SEQUENCE</scope>
    <source>
        <strain evidence="2">Lst14</strain>
        <tissue evidence="2">Whole body</tissue>
    </source>
</reference>
<dbReference type="Proteomes" id="UP000291343">
    <property type="component" value="Unassembled WGS sequence"/>
</dbReference>
<dbReference type="EMBL" id="QKKF02003118">
    <property type="protein sequence ID" value="RZF47831.1"/>
    <property type="molecule type" value="Genomic_DNA"/>
</dbReference>
<dbReference type="AlphaFoldDB" id="A0A482XSC4"/>
<evidence type="ECO:0000313" key="3">
    <source>
        <dbReference type="Proteomes" id="UP000291343"/>
    </source>
</evidence>
<keyword evidence="3" id="KW-1185">Reference proteome</keyword>